<keyword evidence="4 5" id="KW-0694">RNA-binding</keyword>
<name>A0A182MX80_9DIPT</name>
<comment type="similarity">
    <text evidence="5">Belongs to the class I-like SAM-binding methyltransferase superfamily. RsmB/NOP family.</text>
</comment>
<organism evidence="8 9">
    <name type="scientific">Anopheles culicifacies</name>
    <dbReference type="NCBI Taxonomy" id="139723"/>
    <lineage>
        <taxon>Eukaryota</taxon>
        <taxon>Metazoa</taxon>
        <taxon>Ecdysozoa</taxon>
        <taxon>Arthropoda</taxon>
        <taxon>Hexapoda</taxon>
        <taxon>Insecta</taxon>
        <taxon>Pterygota</taxon>
        <taxon>Neoptera</taxon>
        <taxon>Endopterygota</taxon>
        <taxon>Diptera</taxon>
        <taxon>Nematocera</taxon>
        <taxon>Culicoidea</taxon>
        <taxon>Culicidae</taxon>
        <taxon>Anophelinae</taxon>
        <taxon>Anopheles</taxon>
        <taxon>culicifacies species complex</taxon>
    </lineage>
</organism>
<sequence>MNENPEPNATTPSNGKGNDEAVQRMPKIPIPTNYRNAAKYVRIAVEEKRNIQPLIEKDKHFRVGRTLVGRVLSNMPVIEALYKQLDLAEKEPRMNEWMARVLISELLFGSGRLVGNSLPVECIKRYEEQLRTALTDIEANKTAAGKVKGTNEIVCLVEPRFVRINTNLLNVEGAKRLLAEEQWILVEENFTDYRSFLERVKVLGDAEYMEDFHFPDMLVFPHSAKSFWARAQHLHDKFLLQNKACLLPTYLLKPPKKSVVLDMCAAPGLKTTHLACLMKNKGRIYAVEYDPNRYAVLCEYASAFGVIKTIQSDCLEVTEEQVPGVSYILLDPSCSGSGMLQRQMVPEPVDEDRLYKLAGLQYKLLSHAMNAFPNVRRIVYSTCSVHEVENEGVVQGILRHNGHFRLLDARKELGKEWLNVGSPEYPGIGERCLYAKTVDDLTIGMFAAVFERCPEGVQNEVYLAYEKQKHSYDLVAQKISRQKNDEGEQVSSKKRKNKHTDSSTVQEQDGTEKSGSKKRKKNM</sequence>
<dbReference type="InterPro" id="IPR029063">
    <property type="entry name" value="SAM-dependent_MTases_sf"/>
</dbReference>
<feature type="compositionally biased region" description="Polar residues" evidence="6">
    <location>
        <begin position="1"/>
        <end position="16"/>
    </location>
</feature>
<dbReference type="InterPro" id="IPR049560">
    <property type="entry name" value="MeTrfase_RsmB-F_NOP2_cat"/>
</dbReference>
<feature type="active site" description="Nucleophile" evidence="5">
    <location>
        <position position="383"/>
    </location>
</feature>
<dbReference type="InterPro" id="IPR048889">
    <property type="entry name" value="NSUN5_RCM1_N"/>
</dbReference>
<dbReference type="Pfam" id="PF01189">
    <property type="entry name" value="Methyltr_RsmB-F"/>
    <property type="match status" value="1"/>
</dbReference>
<dbReference type="GO" id="GO:0003723">
    <property type="term" value="F:RNA binding"/>
    <property type="evidence" value="ECO:0007669"/>
    <property type="project" value="UniProtKB-UniRule"/>
</dbReference>
<dbReference type="PANTHER" id="PTHR22807">
    <property type="entry name" value="NOP2 YEAST -RELATED NOL1/NOP2/FMU SUN DOMAIN-CONTAINING"/>
    <property type="match status" value="1"/>
</dbReference>
<dbReference type="STRING" id="139723.A0A182MX80"/>
<keyword evidence="9" id="KW-1185">Reference proteome</keyword>
<evidence type="ECO:0000256" key="5">
    <source>
        <dbReference type="PROSITE-ProRule" id="PRU01023"/>
    </source>
</evidence>
<feature type="domain" description="SAM-dependent MTase RsmB/NOP-type" evidence="7">
    <location>
        <begin position="150"/>
        <end position="453"/>
    </location>
</feature>
<dbReference type="Gene3D" id="3.30.70.1170">
    <property type="entry name" value="Sun protein, domain 3"/>
    <property type="match status" value="1"/>
</dbReference>
<dbReference type="GO" id="GO:0070475">
    <property type="term" value="P:rRNA base methylation"/>
    <property type="evidence" value="ECO:0007669"/>
    <property type="project" value="TreeGrafter"/>
</dbReference>
<keyword evidence="1 5" id="KW-0489">Methyltransferase</keyword>
<dbReference type="EnsemblMetazoa" id="ACUA029027-RA">
    <property type="protein sequence ID" value="ACUA029027-PA"/>
    <property type="gene ID" value="ACUA029027"/>
</dbReference>
<evidence type="ECO:0000259" key="7">
    <source>
        <dbReference type="PROSITE" id="PS51686"/>
    </source>
</evidence>
<feature type="binding site" evidence="5">
    <location>
        <position position="288"/>
    </location>
    <ligand>
        <name>S-adenosyl-L-methionine</name>
        <dbReference type="ChEBI" id="CHEBI:59789"/>
    </ligand>
</feature>
<feature type="binding site" evidence="5">
    <location>
        <position position="331"/>
    </location>
    <ligand>
        <name>S-adenosyl-L-methionine</name>
        <dbReference type="ChEBI" id="CHEBI:59789"/>
    </ligand>
</feature>
<dbReference type="GO" id="GO:0005730">
    <property type="term" value="C:nucleolus"/>
    <property type="evidence" value="ECO:0007669"/>
    <property type="project" value="TreeGrafter"/>
</dbReference>
<protein>
    <recommendedName>
        <fullName evidence="7">SAM-dependent MTase RsmB/NOP-type domain-containing protein</fullName>
    </recommendedName>
</protein>
<evidence type="ECO:0000313" key="9">
    <source>
        <dbReference type="Proteomes" id="UP000075883"/>
    </source>
</evidence>
<comment type="caution">
    <text evidence="5">Lacks conserved residue(s) required for the propagation of feature annotation.</text>
</comment>
<evidence type="ECO:0000256" key="2">
    <source>
        <dbReference type="ARBA" id="ARBA00022679"/>
    </source>
</evidence>
<dbReference type="PRINTS" id="PR02008">
    <property type="entry name" value="RCMTFAMILY"/>
</dbReference>
<dbReference type="GO" id="GO:0008173">
    <property type="term" value="F:RNA methyltransferase activity"/>
    <property type="evidence" value="ECO:0007669"/>
    <property type="project" value="InterPro"/>
</dbReference>
<keyword evidence="3 5" id="KW-0949">S-adenosyl-L-methionine</keyword>
<dbReference type="AlphaFoldDB" id="A0A182MX80"/>
<evidence type="ECO:0000256" key="6">
    <source>
        <dbReference type="SAM" id="MobiDB-lite"/>
    </source>
</evidence>
<dbReference type="InterPro" id="IPR001678">
    <property type="entry name" value="MeTrfase_RsmB-F_NOP2_dom"/>
</dbReference>
<feature type="binding site" evidence="5">
    <location>
        <position position="313"/>
    </location>
    <ligand>
        <name>S-adenosyl-L-methionine</name>
        <dbReference type="ChEBI" id="CHEBI:59789"/>
    </ligand>
</feature>
<dbReference type="EMBL" id="AXCM01000726">
    <property type="status" value="NOT_ANNOTATED_CDS"/>
    <property type="molecule type" value="Genomic_DNA"/>
</dbReference>
<feature type="region of interest" description="Disordered" evidence="6">
    <location>
        <begin position="477"/>
        <end position="523"/>
    </location>
</feature>
<evidence type="ECO:0000313" key="8">
    <source>
        <dbReference type="EnsemblMetazoa" id="ACUA029027-PA"/>
    </source>
</evidence>
<dbReference type="Proteomes" id="UP000075883">
    <property type="component" value="Unassembled WGS sequence"/>
</dbReference>
<dbReference type="SUPFAM" id="SSF53335">
    <property type="entry name" value="S-adenosyl-L-methionine-dependent methyltransferases"/>
    <property type="match status" value="1"/>
</dbReference>
<dbReference type="Pfam" id="PF21148">
    <property type="entry name" value="NSUN5_fdxn-like"/>
    <property type="match status" value="1"/>
</dbReference>
<keyword evidence="2 5" id="KW-0808">Transferase</keyword>
<proteinExistence type="inferred from homology"/>
<reference evidence="9" key="1">
    <citation type="submission" date="2013-09" db="EMBL/GenBank/DDBJ databases">
        <title>The Genome Sequence of Anopheles culicifacies species A.</title>
        <authorList>
            <consortium name="The Broad Institute Genomics Platform"/>
            <person name="Neafsey D.E."/>
            <person name="Besansky N."/>
            <person name="Howell P."/>
            <person name="Walton C."/>
            <person name="Young S.K."/>
            <person name="Zeng Q."/>
            <person name="Gargeya S."/>
            <person name="Fitzgerald M."/>
            <person name="Haas B."/>
            <person name="Abouelleil A."/>
            <person name="Allen A.W."/>
            <person name="Alvarado L."/>
            <person name="Arachchi H.M."/>
            <person name="Berlin A.M."/>
            <person name="Chapman S.B."/>
            <person name="Gainer-Dewar J."/>
            <person name="Goldberg J."/>
            <person name="Griggs A."/>
            <person name="Gujja S."/>
            <person name="Hansen M."/>
            <person name="Howarth C."/>
            <person name="Imamovic A."/>
            <person name="Ireland A."/>
            <person name="Larimer J."/>
            <person name="McCowan C."/>
            <person name="Murphy C."/>
            <person name="Pearson M."/>
            <person name="Poon T.W."/>
            <person name="Priest M."/>
            <person name="Roberts A."/>
            <person name="Saif S."/>
            <person name="Shea T."/>
            <person name="Sisk P."/>
            <person name="Sykes S."/>
            <person name="Wortman J."/>
            <person name="Nusbaum C."/>
            <person name="Birren B."/>
        </authorList>
    </citation>
    <scope>NUCLEOTIDE SEQUENCE [LARGE SCALE GENOMIC DNA]</scope>
    <source>
        <strain evidence="9">A-37</strain>
    </source>
</reference>
<evidence type="ECO:0000256" key="3">
    <source>
        <dbReference type="ARBA" id="ARBA00022691"/>
    </source>
</evidence>
<evidence type="ECO:0000256" key="1">
    <source>
        <dbReference type="ARBA" id="ARBA00022603"/>
    </source>
</evidence>
<feature type="region of interest" description="Disordered" evidence="6">
    <location>
        <begin position="1"/>
        <end position="21"/>
    </location>
</feature>
<dbReference type="InterPro" id="IPR023267">
    <property type="entry name" value="RCMT"/>
</dbReference>
<dbReference type="PANTHER" id="PTHR22807:SF4">
    <property type="entry name" value="28S RRNA (CYTOSINE-C(5))-METHYLTRANSFERASE"/>
    <property type="match status" value="1"/>
</dbReference>
<dbReference type="PROSITE" id="PS51686">
    <property type="entry name" value="SAM_MT_RSMB_NOP"/>
    <property type="match status" value="1"/>
</dbReference>
<dbReference type="Gene3D" id="3.40.50.150">
    <property type="entry name" value="Vaccinia Virus protein VP39"/>
    <property type="match status" value="1"/>
</dbReference>
<dbReference type="InterPro" id="IPR049561">
    <property type="entry name" value="NSUN5_7_fdxn-like"/>
</dbReference>
<dbReference type="VEuPathDB" id="VectorBase:ACUA029027"/>
<accession>A0A182MX80</accession>
<reference evidence="8" key="2">
    <citation type="submission" date="2020-05" db="UniProtKB">
        <authorList>
            <consortium name="EnsemblMetazoa"/>
        </authorList>
    </citation>
    <scope>IDENTIFICATION</scope>
    <source>
        <strain evidence="8">A-37</strain>
    </source>
</reference>
<dbReference type="Pfam" id="PF21153">
    <property type="entry name" value="NSUN5_N"/>
    <property type="match status" value="1"/>
</dbReference>
<evidence type="ECO:0000256" key="4">
    <source>
        <dbReference type="ARBA" id="ARBA00022884"/>
    </source>
</evidence>